<evidence type="ECO:0000256" key="2">
    <source>
        <dbReference type="SAM" id="SignalP"/>
    </source>
</evidence>
<feature type="signal peptide" evidence="2">
    <location>
        <begin position="1"/>
        <end position="19"/>
    </location>
</feature>
<evidence type="ECO:0000256" key="1">
    <source>
        <dbReference type="SAM" id="MobiDB-lite"/>
    </source>
</evidence>
<dbReference type="Gene3D" id="3.30.360.10">
    <property type="entry name" value="Dihydrodipicolinate Reductase, domain 2"/>
    <property type="match status" value="1"/>
</dbReference>
<organism evidence="3 4">
    <name type="scientific">Demequina litorisediminis</name>
    <dbReference type="NCBI Taxonomy" id="1849022"/>
    <lineage>
        <taxon>Bacteria</taxon>
        <taxon>Bacillati</taxon>
        <taxon>Actinomycetota</taxon>
        <taxon>Actinomycetes</taxon>
        <taxon>Micrococcales</taxon>
        <taxon>Demequinaceae</taxon>
        <taxon>Demequina</taxon>
    </lineage>
</organism>
<sequence length="193" mass="20077">MSTRAAASSSTAATTPALAALASAPRVAPASRAIRSRLICGTTRGSRSLYLKSEHHDGYLRDRDVFDDGIDIEDNLALVVDYRSGAVMTYSLNAHAPWEGYRVTVNGTEGRAELEVVERGAVIADEDGRVTLDPSATPEGLAADALRPHGEKAGGAASLGGARRGGHPGGHRRSRGRRRDPADGGVPSRPAGG</sequence>
<keyword evidence="4" id="KW-1185">Reference proteome</keyword>
<dbReference type="EMBL" id="BSUN01000001">
    <property type="protein sequence ID" value="GMA36594.1"/>
    <property type="molecule type" value="Genomic_DNA"/>
</dbReference>
<proteinExistence type="predicted"/>
<protein>
    <submittedName>
        <fullName evidence="3">Uncharacterized protein</fullName>
    </submittedName>
</protein>
<dbReference type="SUPFAM" id="SSF55347">
    <property type="entry name" value="Glyceraldehyde-3-phosphate dehydrogenase-like, C-terminal domain"/>
    <property type="match status" value="1"/>
</dbReference>
<feature type="region of interest" description="Disordered" evidence="1">
    <location>
        <begin position="128"/>
        <end position="193"/>
    </location>
</feature>
<feature type="compositionally biased region" description="Basic residues" evidence="1">
    <location>
        <begin position="164"/>
        <end position="178"/>
    </location>
</feature>
<dbReference type="Proteomes" id="UP001157125">
    <property type="component" value="Unassembled WGS sequence"/>
</dbReference>
<feature type="chain" id="PRO_5046024547" evidence="2">
    <location>
        <begin position="20"/>
        <end position="193"/>
    </location>
</feature>
<keyword evidence="2" id="KW-0732">Signal</keyword>
<comment type="caution">
    <text evidence="3">The sequence shown here is derived from an EMBL/GenBank/DDBJ whole genome shotgun (WGS) entry which is preliminary data.</text>
</comment>
<accession>A0ABQ6IFC1</accession>
<gene>
    <name evidence="3" type="ORF">GCM10025876_27980</name>
</gene>
<evidence type="ECO:0000313" key="4">
    <source>
        <dbReference type="Proteomes" id="UP001157125"/>
    </source>
</evidence>
<name>A0ABQ6IFC1_9MICO</name>
<evidence type="ECO:0000313" key="3">
    <source>
        <dbReference type="EMBL" id="GMA36594.1"/>
    </source>
</evidence>
<reference evidence="4" key="1">
    <citation type="journal article" date="2019" name="Int. J. Syst. Evol. Microbiol.">
        <title>The Global Catalogue of Microorganisms (GCM) 10K type strain sequencing project: providing services to taxonomists for standard genome sequencing and annotation.</title>
        <authorList>
            <consortium name="The Broad Institute Genomics Platform"/>
            <consortium name="The Broad Institute Genome Sequencing Center for Infectious Disease"/>
            <person name="Wu L."/>
            <person name="Ma J."/>
        </authorList>
    </citation>
    <scope>NUCLEOTIDE SEQUENCE [LARGE SCALE GENOMIC DNA]</scope>
    <source>
        <strain evidence="4">NBRC 112299</strain>
    </source>
</reference>